<gene>
    <name evidence="1" type="ORF">Gorai_024088</name>
</gene>
<dbReference type="EMBL" id="JABEZZ010000003">
    <property type="protein sequence ID" value="MBA0581930.1"/>
    <property type="molecule type" value="Genomic_DNA"/>
</dbReference>
<organism evidence="1 2">
    <name type="scientific">Gossypium raimondii</name>
    <name type="common">Peruvian cotton</name>
    <name type="synonym">Gossypium klotzschianum subsp. raimondii</name>
    <dbReference type="NCBI Taxonomy" id="29730"/>
    <lineage>
        <taxon>Eukaryota</taxon>
        <taxon>Viridiplantae</taxon>
        <taxon>Streptophyta</taxon>
        <taxon>Embryophyta</taxon>
        <taxon>Tracheophyta</taxon>
        <taxon>Spermatophyta</taxon>
        <taxon>Magnoliopsida</taxon>
        <taxon>eudicotyledons</taxon>
        <taxon>Gunneridae</taxon>
        <taxon>Pentapetalae</taxon>
        <taxon>rosids</taxon>
        <taxon>malvids</taxon>
        <taxon>Malvales</taxon>
        <taxon>Malvaceae</taxon>
        <taxon>Malvoideae</taxon>
        <taxon>Gossypium</taxon>
    </lineage>
</organism>
<dbReference type="Proteomes" id="UP000593578">
    <property type="component" value="Unassembled WGS sequence"/>
</dbReference>
<evidence type="ECO:0000313" key="1">
    <source>
        <dbReference type="EMBL" id="MBA0581930.1"/>
    </source>
</evidence>
<reference evidence="1 2" key="1">
    <citation type="journal article" date="2019" name="Genome Biol. Evol.">
        <title>Insights into the evolution of the New World diploid cottons (Gossypium, subgenus Houzingenia) based on genome sequencing.</title>
        <authorList>
            <person name="Grover C.E."/>
            <person name="Arick M.A. 2nd"/>
            <person name="Thrash A."/>
            <person name="Conover J.L."/>
            <person name="Sanders W.S."/>
            <person name="Peterson D.G."/>
            <person name="Frelichowski J.E."/>
            <person name="Scheffler J.A."/>
            <person name="Scheffler B.E."/>
            <person name="Wendel J.F."/>
        </authorList>
    </citation>
    <scope>NUCLEOTIDE SEQUENCE [LARGE SCALE GENOMIC DNA]</scope>
    <source>
        <strain evidence="1">8</strain>
        <tissue evidence="1">Leaf</tissue>
    </source>
</reference>
<proteinExistence type="predicted"/>
<sequence length="78" mass="8551">MLDCKIRKVALGFRKWTYPPGKSVKIKFDGAYDGRHFQSASGIVARNNEGTVLLSCLEIHQEVASAFAAEALACHEVV</sequence>
<accession>A0A7J8NYN9</accession>
<evidence type="ECO:0008006" key="3">
    <source>
        <dbReference type="Google" id="ProtNLM"/>
    </source>
</evidence>
<name>A0A7J8NYN9_GOSRA</name>
<dbReference type="AlphaFoldDB" id="A0A7J8NYN9"/>
<protein>
    <recommendedName>
        <fullName evidence="3">RNase H type-1 domain-containing protein</fullName>
    </recommendedName>
</protein>
<evidence type="ECO:0000313" key="2">
    <source>
        <dbReference type="Proteomes" id="UP000593578"/>
    </source>
</evidence>
<comment type="caution">
    <text evidence="1">The sequence shown here is derived from an EMBL/GenBank/DDBJ whole genome shotgun (WGS) entry which is preliminary data.</text>
</comment>